<dbReference type="EMBL" id="JAPWDO010000004">
    <property type="protein sequence ID" value="KAJ5472365.1"/>
    <property type="molecule type" value="Genomic_DNA"/>
</dbReference>
<name>A0A9W9WRK1_9EURO</name>
<keyword evidence="2" id="KW-1185">Reference proteome</keyword>
<dbReference type="Gene3D" id="3.40.50.1820">
    <property type="entry name" value="alpha/beta hydrolase"/>
    <property type="match status" value="1"/>
</dbReference>
<evidence type="ECO:0000313" key="1">
    <source>
        <dbReference type="EMBL" id="KAJ5472365.1"/>
    </source>
</evidence>
<evidence type="ECO:0000313" key="2">
    <source>
        <dbReference type="Proteomes" id="UP001147760"/>
    </source>
</evidence>
<dbReference type="GO" id="GO:0072330">
    <property type="term" value="P:monocarboxylic acid biosynthetic process"/>
    <property type="evidence" value="ECO:0007669"/>
    <property type="project" value="UniProtKB-ARBA"/>
</dbReference>
<comment type="caution">
    <text evidence="1">The sequence shown here is derived from an EMBL/GenBank/DDBJ whole genome shotgun (WGS) entry which is preliminary data.</text>
</comment>
<sequence length="344" mass="38663">MPSSTPGPFHIVEHRVPCQHIREYPGETLDTQEDVLHLSVKQYIPWDNLNPQPGDVTIVGAHANAFPKELYEPLWEEIICHAKTSGFRIRAIWIADVAHRGQSAVLNESVLGNDPSWFDHSRDLVNLLNIKRADMPPPMDLRVLQNRVKYGLRDISSPHPLDDKFHGTKNPPVFLATSRYEDATSFARPYYDNSTVAENNLANRTVSHLDLDPTLVTSFPFYLPGPSQLFDQLPNVRPSVLYVFAGKSPMCLPALCKDKLSHTGTGIGGSSGFAAGRVRSTYMEGFGHMVAQEAQNKCAKRAARWIGPEIKRWQDENSLVTTAWPQKRSSKERGFYPIGMKSRF</sequence>
<reference evidence="1" key="1">
    <citation type="submission" date="2022-12" db="EMBL/GenBank/DDBJ databases">
        <authorList>
            <person name="Petersen C."/>
        </authorList>
    </citation>
    <scope>NUCLEOTIDE SEQUENCE</scope>
    <source>
        <strain evidence="1">IBT 17660</strain>
    </source>
</reference>
<evidence type="ECO:0008006" key="3">
    <source>
        <dbReference type="Google" id="ProtNLM"/>
    </source>
</evidence>
<gene>
    <name evidence="1" type="ORF">N7530_006366</name>
</gene>
<dbReference type="GO" id="GO:0017000">
    <property type="term" value="P:antibiotic biosynthetic process"/>
    <property type="evidence" value="ECO:0007669"/>
    <property type="project" value="UniProtKB-ARBA"/>
</dbReference>
<organism evidence="1 2">
    <name type="scientific">Penicillium desertorum</name>
    <dbReference type="NCBI Taxonomy" id="1303715"/>
    <lineage>
        <taxon>Eukaryota</taxon>
        <taxon>Fungi</taxon>
        <taxon>Dikarya</taxon>
        <taxon>Ascomycota</taxon>
        <taxon>Pezizomycotina</taxon>
        <taxon>Eurotiomycetes</taxon>
        <taxon>Eurotiomycetidae</taxon>
        <taxon>Eurotiales</taxon>
        <taxon>Aspergillaceae</taxon>
        <taxon>Penicillium</taxon>
    </lineage>
</organism>
<reference evidence="1" key="2">
    <citation type="journal article" date="2023" name="IMA Fungus">
        <title>Comparative genomic study of the Penicillium genus elucidates a diverse pangenome and 15 lateral gene transfer events.</title>
        <authorList>
            <person name="Petersen C."/>
            <person name="Sorensen T."/>
            <person name="Nielsen M.R."/>
            <person name="Sondergaard T.E."/>
            <person name="Sorensen J.L."/>
            <person name="Fitzpatrick D.A."/>
            <person name="Frisvad J.C."/>
            <person name="Nielsen K.L."/>
        </authorList>
    </citation>
    <scope>NUCLEOTIDE SEQUENCE</scope>
    <source>
        <strain evidence="1">IBT 17660</strain>
    </source>
</reference>
<protein>
    <recommendedName>
        <fullName evidence="3">Toxin biosynthesis protein</fullName>
    </recommendedName>
</protein>
<dbReference type="OrthoDB" id="94039at2759"/>
<proteinExistence type="predicted"/>
<dbReference type="InterPro" id="IPR029058">
    <property type="entry name" value="AB_hydrolase_fold"/>
</dbReference>
<dbReference type="AlphaFoldDB" id="A0A9W9WRK1"/>
<accession>A0A9W9WRK1</accession>
<dbReference type="Proteomes" id="UP001147760">
    <property type="component" value="Unassembled WGS sequence"/>
</dbReference>